<dbReference type="InterPro" id="IPR028973">
    <property type="entry name" value="PhnB-like"/>
</dbReference>
<evidence type="ECO:0000313" key="2">
    <source>
        <dbReference type="EMBL" id="SER02653.1"/>
    </source>
</evidence>
<reference evidence="3" key="1">
    <citation type="submission" date="2016-10" db="EMBL/GenBank/DDBJ databases">
        <authorList>
            <person name="Varghese N."/>
            <person name="Submissions S."/>
        </authorList>
    </citation>
    <scope>NUCLEOTIDE SEQUENCE [LARGE SCALE GENOMIC DNA]</scope>
    <source>
        <strain evidence="3">CGMCC 4.6856</strain>
    </source>
</reference>
<proteinExistence type="predicted"/>
<dbReference type="Gene3D" id="3.10.180.10">
    <property type="entry name" value="2,3-Dihydroxybiphenyl 1,2-Dioxygenase, domain 1"/>
    <property type="match status" value="1"/>
</dbReference>
<dbReference type="EMBL" id="FOFA01000008">
    <property type="protein sequence ID" value="SER02653.1"/>
    <property type="molecule type" value="Genomic_DNA"/>
</dbReference>
<dbReference type="InterPro" id="IPR029068">
    <property type="entry name" value="Glyas_Bleomycin-R_OHBP_Dase"/>
</dbReference>
<keyword evidence="3" id="KW-1185">Reference proteome</keyword>
<accession>A0A1H9KV39</accession>
<gene>
    <name evidence="2" type="ORF">SAMN05421756_10816</name>
</gene>
<feature type="domain" description="Glyoxalase/fosfomycin resistance/dioxygenase" evidence="1">
    <location>
        <begin position="11"/>
        <end position="130"/>
    </location>
</feature>
<dbReference type="AlphaFoldDB" id="A0A1H9KV39"/>
<dbReference type="Pfam" id="PF00903">
    <property type="entry name" value="Glyoxalase"/>
    <property type="match status" value="1"/>
</dbReference>
<dbReference type="STRING" id="1036181.SAMN05421756_10816"/>
<name>A0A1H9KV39_9ACTN</name>
<dbReference type="PANTHER" id="PTHR33990:SF1">
    <property type="entry name" value="PROTEIN YJDN"/>
    <property type="match status" value="1"/>
</dbReference>
<dbReference type="CDD" id="cd06588">
    <property type="entry name" value="PhnB_like"/>
    <property type="match status" value="1"/>
</dbReference>
<dbReference type="Proteomes" id="UP000198504">
    <property type="component" value="Unassembled WGS sequence"/>
</dbReference>
<dbReference type="SUPFAM" id="SSF54593">
    <property type="entry name" value="Glyoxalase/Bleomycin resistance protein/Dihydroxybiphenyl dioxygenase"/>
    <property type="match status" value="1"/>
</dbReference>
<dbReference type="OrthoDB" id="9795306at2"/>
<evidence type="ECO:0000259" key="1">
    <source>
        <dbReference type="Pfam" id="PF00903"/>
    </source>
</evidence>
<dbReference type="RefSeq" id="WP_091183619.1">
    <property type="nucleotide sequence ID" value="NZ_FOFA01000008.1"/>
</dbReference>
<dbReference type="PANTHER" id="PTHR33990">
    <property type="entry name" value="PROTEIN YJDN-RELATED"/>
    <property type="match status" value="1"/>
</dbReference>
<sequence>MALTTTTHLNFDGDARAALDFYGQVFGAEPVVVTYAMAHSADQVDDPERVIFGQVETAAGFRVMAYDVQHGRAYDPGQHPFYVSVRADSEDEARGIWDRLSVEATVVTPFGPSMWSPAYGMATDRFGVTWFVDVTPQG</sequence>
<evidence type="ECO:0000313" key="3">
    <source>
        <dbReference type="Proteomes" id="UP000198504"/>
    </source>
</evidence>
<protein>
    <submittedName>
        <fullName evidence="2">PhnB protein</fullName>
    </submittedName>
</protein>
<organism evidence="2 3">
    <name type="scientific">Microlunatus flavus</name>
    <dbReference type="NCBI Taxonomy" id="1036181"/>
    <lineage>
        <taxon>Bacteria</taxon>
        <taxon>Bacillati</taxon>
        <taxon>Actinomycetota</taxon>
        <taxon>Actinomycetes</taxon>
        <taxon>Propionibacteriales</taxon>
        <taxon>Propionibacteriaceae</taxon>
        <taxon>Microlunatus</taxon>
    </lineage>
</organism>
<dbReference type="InterPro" id="IPR004360">
    <property type="entry name" value="Glyas_Fos-R_dOase_dom"/>
</dbReference>